<reference evidence="2 3" key="1">
    <citation type="journal article" date="2015" name="Genome Announc.">
        <title>Draft Genome Sequence of Filamentous Marine Cyanobacterium Lyngbya confervoides Strain BDU141951.</title>
        <authorList>
            <person name="Chandrababunaidu M.M."/>
            <person name="Sen D."/>
            <person name="Tripathy S."/>
        </authorList>
    </citation>
    <scope>NUCLEOTIDE SEQUENCE [LARGE SCALE GENOMIC DNA]</scope>
    <source>
        <strain evidence="2 3">BDU141951</strain>
    </source>
</reference>
<keyword evidence="1" id="KW-1133">Transmembrane helix</keyword>
<dbReference type="RefSeq" id="WP_166281236.1">
    <property type="nucleotide sequence ID" value="NZ_JTHE03000041.1"/>
</dbReference>
<evidence type="ECO:0000256" key="1">
    <source>
        <dbReference type="SAM" id="Phobius"/>
    </source>
</evidence>
<evidence type="ECO:0000313" key="2">
    <source>
        <dbReference type="EMBL" id="MCM1982467.1"/>
    </source>
</evidence>
<dbReference type="InterPro" id="IPR052928">
    <property type="entry name" value="Desiccation-related_membrane"/>
</dbReference>
<keyword evidence="1" id="KW-0812">Transmembrane</keyword>
<proteinExistence type="predicted"/>
<keyword evidence="1" id="KW-0472">Membrane</keyword>
<comment type="caution">
    <text evidence="2">The sequence shown here is derived from an EMBL/GenBank/DDBJ whole genome shotgun (WGS) entry which is preliminary data.</text>
</comment>
<gene>
    <name evidence="2" type="ORF">QQ91_0006455</name>
</gene>
<organism evidence="2 3">
    <name type="scientific">Lyngbya confervoides BDU141951</name>
    <dbReference type="NCBI Taxonomy" id="1574623"/>
    <lineage>
        <taxon>Bacteria</taxon>
        <taxon>Bacillati</taxon>
        <taxon>Cyanobacteriota</taxon>
        <taxon>Cyanophyceae</taxon>
        <taxon>Oscillatoriophycideae</taxon>
        <taxon>Oscillatoriales</taxon>
        <taxon>Microcoleaceae</taxon>
        <taxon>Lyngbya</taxon>
    </lineage>
</organism>
<dbReference type="PANTHER" id="PTHR35792">
    <property type="entry name" value="GENERAL STRESS PROTEIN"/>
    <property type="match status" value="1"/>
</dbReference>
<protein>
    <submittedName>
        <fullName evidence="2">YtxH domain-containing protein</fullName>
    </submittedName>
</protein>
<evidence type="ECO:0000313" key="3">
    <source>
        <dbReference type="Proteomes" id="UP000031561"/>
    </source>
</evidence>
<name>A0ABD4T2K3_9CYAN</name>
<dbReference type="Pfam" id="PF12732">
    <property type="entry name" value="YtxH"/>
    <property type="match status" value="1"/>
</dbReference>
<sequence>MPNSRSIAFTTGVLLGAAVGTVTGLLLAPRSGNESRRLLKKSAAALPDMAEDLSTSMQIQAQRLSGATAARWDNTLLRLQAAIAAGTEAAKAQRQALQTPRRGA</sequence>
<feature type="transmembrane region" description="Helical" evidence="1">
    <location>
        <begin position="6"/>
        <end position="28"/>
    </location>
</feature>
<dbReference type="EMBL" id="JTHE03000041">
    <property type="protein sequence ID" value="MCM1982467.1"/>
    <property type="molecule type" value="Genomic_DNA"/>
</dbReference>
<dbReference type="PANTHER" id="PTHR35792:SF1">
    <property type="entry name" value="SLL0268 PROTEIN"/>
    <property type="match status" value="1"/>
</dbReference>
<dbReference type="InterPro" id="IPR024623">
    <property type="entry name" value="YtxH"/>
</dbReference>
<dbReference type="AlphaFoldDB" id="A0ABD4T2K3"/>
<keyword evidence="3" id="KW-1185">Reference proteome</keyword>
<dbReference type="Proteomes" id="UP000031561">
    <property type="component" value="Unassembled WGS sequence"/>
</dbReference>
<accession>A0ABD4T2K3</accession>